<dbReference type="KEGG" id="maqe:RJ40_03840"/>
<feature type="region of interest" description="Disordered" evidence="1">
    <location>
        <begin position="17"/>
        <end position="39"/>
    </location>
</feature>
<dbReference type="GO" id="GO:0004252">
    <property type="term" value="F:serine-type endopeptidase activity"/>
    <property type="evidence" value="ECO:0007669"/>
    <property type="project" value="InterPro"/>
</dbReference>
<dbReference type="InterPro" id="IPR036286">
    <property type="entry name" value="LexA/Signal_pep-like_sf"/>
</dbReference>
<reference evidence="2" key="2">
    <citation type="submission" date="2019-02" db="EMBL/GenBank/DDBJ databases">
        <authorList>
            <person name="Chen S.-C."/>
            <person name="Chien H.-H."/>
            <person name="Lai M.-C."/>
        </authorList>
    </citation>
    <scope>NUCLEOTIDE SEQUENCE</scope>
    <source>
        <strain evidence="2">N2F9704</strain>
    </source>
</reference>
<name>A0A8A3S4Y5_9EURY</name>
<dbReference type="SUPFAM" id="SSF51306">
    <property type="entry name" value="LexA/Signal peptidase"/>
    <property type="match status" value="1"/>
</dbReference>
<proteinExistence type="predicted"/>
<sequence>MFRLSVSVQRVTAGSGRRSSAQWNLPEGGERTERTSSMLPDRPGFITYVGPSMYPTLRALDLLNYRPYDARRGIRRGDVVLFRPPGEDRIVIHRVVAVTPRGICTHGDNNLSGDPYLLTGDAVLGRVYSAQRGRRKVTVHGGAVGECQGSVFRFRRRAVHLLGVVLRWPRGLLTGRSPVQIPFLRVVAFRRTGGTELHLFLAGRPIGHLPAGEKRWRIRWPFGLFVNEEALPRLISDKDQGIRP</sequence>
<dbReference type="AlphaFoldDB" id="A0A8A3S4Y5"/>
<dbReference type="Gene3D" id="2.10.109.10">
    <property type="entry name" value="Umud Fragment, subunit A"/>
    <property type="match status" value="1"/>
</dbReference>
<protein>
    <recommendedName>
        <fullName evidence="4">Signal peptidase I</fullName>
    </recommendedName>
</protein>
<dbReference type="GO" id="GO:0006465">
    <property type="term" value="P:signal peptide processing"/>
    <property type="evidence" value="ECO:0007669"/>
    <property type="project" value="InterPro"/>
</dbReference>
<organism evidence="2 3">
    <name type="scientific">Methanofollis aquaemaris</name>
    <dbReference type="NCBI Taxonomy" id="126734"/>
    <lineage>
        <taxon>Archaea</taxon>
        <taxon>Methanobacteriati</taxon>
        <taxon>Methanobacteriota</taxon>
        <taxon>Stenosarchaea group</taxon>
        <taxon>Methanomicrobia</taxon>
        <taxon>Methanomicrobiales</taxon>
        <taxon>Methanomicrobiaceae</taxon>
        <taxon>Methanofollis</taxon>
    </lineage>
</organism>
<evidence type="ECO:0008006" key="4">
    <source>
        <dbReference type="Google" id="ProtNLM"/>
    </source>
</evidence>
<keyword evidence="3" id="KW-1185">Reference proteome</keyword>
<dbReference type="InterPro" id="IPR019533">
    <property type="entry name" value="Peptidase_S26"/>
</dbReference>
<dbReference type="CDD" id="cd06530">
    <property type="entry name" value="S26_SPase_I"/>
    <property type="match status" value="1"/>
</dbReference>
<accession>A0A8A3S4Y5</accession>
<dbReference type="Proteomes" id="UP001042704">
    <property type="component" value="Chromosome"/>
</dbReference>
<dbReference type="EMBL" id="CP036172">
    <property type="protein sequence ID" value="QSZ66686.1"/>
    <property type="molecule type" value="Genomic_DNA"/>
</dbReference>
<evidence type="ECO:0000313" key="2">
    <source>
        <dbReference type="EMBL" id="QSZ66686.1"/>
    </source>
</evidence>
<gene>
    <name evidence="2" type="ORF">RJ40_03840</name>
</gene>
<reference evidence="2" key="1">
    <citation type="journal article" date="2001" name="Int. J. Syst. Evol. Microbiol.">
        <title>Methanofollis aquaemaris sp. nov., a methanogen isolated from an aquaculture fish pond.</title>
        <authorList>
            <person name="Lai M.C."/>
            <person name="Chen S.C."/>
        </authorList>
    </citation>
    <scope>NUCLEOTIDE SEQUENCE</scope>
    <source>
        <strain evidence="2">N2F9704</strain>
    </source>
</reference>
<evidence type="ECO:0000313" key="3">
    <source>
        <dbReference type="Proteomes" id="UP001042704"/>
    </source>
</evidence>
<evidence type="ECO:0000256" key="1">
    <source>
        <dbReference type="SAM" id="MobiDB-lite"/>
    </source>
</evidence>